<dbReference type="RefSeq" id="WP_014811506.1">
    <property type="nucleotide sequence ID" value="NC_018025.1"/>
</dbReference>
<protein>
    <submittedName>
        <fullName evidence="2">Uncharacterized protein</fullName>
    </submittedName>
</protein>
<keyword evidence="1" id="KW-0472">Membrane</keyword>
<organism evidence="2 3">
    <name type="scientific">Desulfomonile tiedjei (strain ATCC 49306 / DSM 6799 / DCB-1)</name>
    <dbReference type="NCBI Taxonomy" id="706587"/>
    <lineage>
        <taxon>Bacteria</taxon>
        <taxon>Pseudomonadati</taxon>
        <taxon>Thermodesulfobacteriota</taxon>
        <taxon>Desulfomonilia</taxon>
        <taxon>Desulfomonilales</taxon>
        <taxon>Desulfomonilaceae</taxon>
        <taxon>Desulfomonile</taxon>
    </lineage>
</organism>
<name>I4C9Y7_DESTA</name>
<keyword evidence="3" id="KW-1185">Reference proteome</keyword>
<proteinExistence type="predicted"/>
<accession>I4C9Y7</accession>
<reference evidence="3" key="1">
    <citation type="submission" date="2012-06" db="EMBL/GenBank/DDBJ databases">
        <title>Complete sequence of chromosome of Desulfomonile tiedjei DSM 6799.</title>
        <authorList>
            <person name="Lucas S."/>
            <person name="Copeland A."/>
            <person name="Lapidus A."/>
            <person name="Glavina del Rio T."/>
            <person name="Dalin E."/>
            <person name="Tice H."/>
            <person name="Bruce D."/>
            <person name="Goodwin L."/>
            <person name="Pitluck S."/>
            <person name="Peters L."/>
            <person name="Ovchinnikova G."/>
            <person name="Zeytun A."/>
            <person name="Lu M."/>
            <person name="Kyrpides N."/>
            <person name="Mavromatis K."/>
            <person name="Ivanova N."/>
            <person name="Brettin T."/>
            <person name="Detter J.C."/>
            <person name="Han C."/>
            <person name="Larimer F."/>
            <person name="Land M."/>
            <person name="Hauser L."/>
            <person name="Markowitz V."/>
            <person name="Cheng J.-F."/>
            <person name="Hugenholtz P."/>
            <person name="Woyke T."/>
            <person name="Wu D."/>
            <person name="Spring S."/>
            <person name="Schroeder M."/>
            <person name="Brambilla E."/>
            <person name="Klenk H.-P."/>
            <person name="Eisen J.A."/>
        </authorList>
    </citation>
    <scope>NUCLEOTIDE SEQUENCE [LARGE SCALE GENOMIC DNA]</scope>
    <source>
        <strain evidence="3">ATCC 49306 / DSM 6799 / DCB-1</strain>
    </source>
</reference>
<keyword evidence="1" id="KW-1133">Transmembrane helix</keyword>
<sequence>MKYAIILLVLIVCGLAIDFVLANRGEVHGGPAKRLSILASRVHRIVGIIAILAIVLFCIRLLTYLILGG</sequence>
<dbReference type="AlphaFoldDB" id="I4C9Y7"/>
<gene>
    <name evidence="2" type="ordered locus">Desti_3734</name>
</gene>
<evidence type="ECO:0000313" key="3">
    <source>
        <dbReference type="Proteomes" id="UP000006055"/>
    </source>
</evidence>
<dbReference type="EMBL" id="CP003360">
    <property type="protein sequence ID" value="AFM26378.1"/>
    <property type="molecule type" value="Genomic_DNA"/>
</dbReference>
<evidence type="ECO:0000313" key="2">
    <source>
        <dbReference type="EMBL" id="AFM26378.1"/>
    </source>
</evidence>
<feature type="transmembrane region" description="Helical" evidence="1">
    <location>
        <begin position="46"/>
        <end position="67"/>
    </location>
</feature>
<evidence type="ECO:0000256" key="1">
    <source>
        <dbReference type="SAM" id="Phobius"/>
    </source>
</evidence>
<dbReference type="KEGG" id="dti:Desti_3734"/>
<dbReference type="HOGENOM" id="CLU_2769145_0_0_7"/>
<dbReference type="Proteomes" id="UP000006055">
    <property type="component" value="Chromosome"/>
</dbReference>
<keyword evidence="1" id="KW-0812">Transmembrane</keyword>